<keyword evidence="2" id="KW-1185">Reference proteome</keyword>
<dbReference type="AlphaFoldDB" id="A0A3P8V0K1"/>
<organism evidence="1 2">
    <name type="scientific">Cynoglossus semilaevis</name>
    <name type="common">Tongue sole</name>
    <dbReference type="NCBI Taxonomy" id="244447"/>
    <lineage>
        <taxon>Eukaryota</taxon>
        <taxon>Metazoa</taxon>
        <taxon>Chordata</taxon>
        <taxon>Craniata</taxon>
        <taxon>Vertebrata</taxon>
        <taxon>Euteleostomi</taxon>
        <taxon>Actinopterygii</taxon>
        <taxon>Neopterygii</taxon>
        <taxon>Teleostei</taxon>
        <taxon>Neoteleostei</taxon>
        <taxon>Acanthomorphata</taxon>
        <taxon>Carangaria</taxon>
        <taxon>Pleuronectiformes</taxon>
        <taxon>Pleuronectoidei</taxon>
        <taxon>Cynoglossidae</taxon>
        <taxon>Cynoglossinae</taxon>
        <taxon>Cynoglossus</taxon>
    </lineage>
</organism>
<evidence type="ECO:0000313" key="1">
    <source>
        <dbReference type="Ensembl" id="ENSCSEP00000007624.1"/>
    </source>
</evidence>
<name>A0A3P8V0K1_CYNSE</name>
<accession>A0A3P8V0K1</accession>
<proteinExistence type="predicted"/>
<sequence>MMFQVCSQHIFNLPFSYYSTFTTRCCNILNGVSYCTAAKEHYSYFSKGLGDNTVVDVLTDCPLLSFTMIFCRSRAAADTAQMKDAEELLFEVKNLEITLRNKKKHLLAHYLKLSQGGVWESV</sequence>
<protein>
    <submittedName>
        <fullName evidence="1">Uncharacterized protein</fullName>
    </submittedName>
</protein>
<reference evidence="1 2" key="1">
    <citation type="journal article" date="2014" name="Nat. Genet.">
        <title>Whole-genome sequence of a flatfish provides insights into ZW sex chromosome evolution and adaptation to a benthic lifestyle.</title>
        <authorList>
            <person name="Chen S."/>
            <person name="Zhang G."/>
            <person name="Shao C."/>
            <person name="Huang Q."/>
            <person name="Liu G."/>
            <person name="Zhang P."/>
            <person name="Song W."/>
            <person name="An N."/>
            <person name="Chalopin D."/>
            <person name="Volff J.N."/>
            <person name="Hong Y."/>
            <person name="Li Q."/>
            <person name="Sha Z."/>
            <person name="Zhou H."/>
            <person name="Xie M."/>
            <person name="Yu Q."/>
            <person name="Liu Y."/>
            <person name="Xiang H."/>
            <person name="Wang N."/>
            <person name="Wu K."/>
            <person name="Yang C."/>
            <person name="Zhou Q."/>
            <person name="Liao X."/>
            <person name="Yang L."/>
            <person name="Hu Q."/>
            <person name="Zhang J."/>
            <person name="Meng L."/>
            <person name="Jin L."/>
            <person name="Tian Y."/>
            <person name="Lian J."/>
            <person name="Yang J."/>
            <person name="Miao G."/>
            <person name="Liu S."/>
            <person name="Liang Z."/>
            <person name="Yan F."/>
            <person name="Li Y."/>
            <person name="Sun B."/>
            <person name="Zhang H."/>
            <person name="Zhang J."/>
            <person name="Zhu Y."/>
            <person name="Du M."/>
            <person name="Zhao Y."/>
            <person name="Schartl M."/>
            <person name="Tang Q."/>
            <person name="Wang J."/>
        </authorList>
    </citation>
    <scope>NUCLEOTIDE SEQUENCE</scope>
</reference>
<reference evidence="1" key="2">
    <citation type="submission" date="2025-08" db="UniProtKB">
        <authorList>
            <consortium name="Ensembl"/>
        </authorList>
    </citation>
    <scope>IDENTIFICATION</scope>
</reference>
<dbReference type="Ensembl" id="ENSCSET00000007704.1">
    <property type="protein sequence ID" value="ENSCSEP00000007624.1"/>
    <property type="gene ID" value="ENSCSEG00000004912.1"/>
</dbReference>
<reference evidence="1" key="3">
    <citation type="submission" date="2025-09" db="UniProtKB">
        <authorList>
            <consortium name="Ensembl"/>
        </authorList>
    </citation>
    <scope>IDENTIFICATION</scope>
</reference>
<dbReference type="InParanoid" id="A0A3P8V0K1"/>
<evidence type="ECO:0000313" key="2">
    <source>
        <dbReference type="Proteomes" id="UP000265120"/>
    </source>
</evidence>
<dbReference type="Proteomes" id="UP000265120">
    <property type="component" value="Chromosome 4"/>
</dbReference>